<feature type="region of interest" description="Disordered" evidence="2">
    <location>
        <begin position="238"/>
        <end position="317"/>
    </location>
</feature>
<reference evidence="5" key="1">
    <citation type="submission" date="2025-08" db="UniProtKB">
        <authorList>
            <consortium name="RefSeq"/>
        </authorList>
    </citation>
    <scope>IDENTIFICATION</scope>
    <source>
        <tissue evidence="5">Whole organism</tissue>
    </source>
</reference>
<sequence>MAFNCFVSLLFLLAVASATEDFTKQVKDAELLGDSIPKLLEKQWSSKLAQQKKNLSSAEEALVKTLPNLVKTEVIAQLNEVEQKLEAELSTFVKLQLKQASEISTKYKSFLNQRLSAKGAAATDETSIHKIREESQKIVNSWEPALSKIHESAHQKFESAVRSIAEKISKTQTQTPQMADQVRVAITNVGVQLLNVLIQEQNADTHLLTSVQFNLYNTFFQKAETVLIQLLVSAKSSSSSSAASPSAPGTGSQPASQNDSHKVSQDVSQKGSQKISPSSSKGGSQSPARLSPGGETKTTGQTSAEEEEEDCDYAEYE</sequence>
<feature type="chain" id="PRO_5027114290" evidence="3">
    <location>
        <begin position="19"/>
        <end position="317"/>
    </location>
</feature>
<protein>
    <submittedName>
        <fullName evidence="5">Uncharacterized protein LOC113205325</fullName>
    </submittedName>
</protein>
<dbReference type="RefSeq" id="XP_026276684.1">
    <property type="nucleotide sequence ID" value="XM_026420899.2"/>
</dbReference>
<dbReference type="Proteomes" id="UP000504606">
    <property type="component" value="Unplaced"/>
</dbReference>
<keyword evidence="4" id="KW-1185">Reference proteome</keyword>
<dbReference type="AlphaFoldDB" id="A0A6J1S648"/>
<dbReference type="GeneID" id="113205325"/>
<feature type="signal peptide" evidence="3">
    <location>
        <begin position="1"/>
        <end position="18"/>
    </location>
</feature>
<evidence type="ECO:0000256" key="2">
    <source>
        <dbReference type="SAM" id="MobiDB-lite"/>
    </source>
</evidence>
<keyword evidence="1" id="KW-0175">Coiled coil</keyword>
<organism evidence="4 5">
    <name type="scientific">Frankliniella occidentalis</name>
    <name type="common">Western flower thrips</name>
    <name type="synonym">Euthrips occidentalis</name>
    <dbReference type="NCBI Taxonomy" id="133901"/>
    <lineage>
        <taxon>Eukaryota</taxon>
        <taxon>Metazoa</taxon>
        <taxon>Ecdysozoa</taxon>
        <taxon>Arthropoda</taxon>
        <taxon>Hexapoda</taxon>
        <taxon>Insecta</taxon>
        <taxon>Pterygota</taxon>
        <taxon>Neoptera</taxon>
        <taxon>Paraneoptera</taxon>
        <taxon>Thysanoptera</taxon>
        <taxon>Terebrantia</taxon>
        <taxon>Thripoidea</taxon>
        <taxon>Thripidae</taxon>
        <taxon>Frankliniella</taxon>
    </lineage>
</organism>
<feature type="coiled-coil region" evidence="1">
    <location>
        <begin position="41"/>
        <end position="98"/>
    </location>
</feature>
<gene>
    <name evidence="5" type="primary">LOC113205325</name>
</gene>
<feature type="compositionally biased region" description="Low complexity" evidence="2">
    <location>
        <begin position="268"/>
        <end position="287"/>
    </location>
</feature>
<proteinExistence type="predicted"/>
<dbReference type="KEGG" id="foc:113205325"/>
<accession>A0A6J1S648</accession>
<name>A0A6J1S648_FRAOC</name>
<feature type="compositionally biased region" description="Acidic residues" evidence="2">
    <location>
        <begin position="304"/>
        <end position="317"/>
    </location>
</feature>
<dbReference type="OrthoDB" id="8195785at2759"/>
<evidence type="ECO:0000256" key="1">
    <source>
        <dbReference type="SAM" id="Coils"/>
    </source>
</evidence>
<evidence type="ECO:0000313" key="5">
    <source>
        <dbReference type="RefSeq" id="XP_026276684.1"/>
    </source>
</evidence>
<keyword evidence="3" id="KW-0732">Signal</keyword>
<feature type="compositionally biased region" description="Low complexity" evidence="2">
    <location>
        <begin position="238"/>
        <end position="256"/>
    </location>
</feature>
<evidence type="ECO:0000313" key="4">
    <source>
        <dbReference type="Proteomes" id="UP000504606"/>
    </source>
</evidence>
<evidence type="ECO:0000256" key="3">
    <source>
        <dbReference type="SAM" id="SignalP"/>
    </source>
</evidence>